<dbReference type="GO" id="GO:0016787">
    <property type="term" value="F:hydrolase activity"/>
    <property type="evidence" value="ECO:0007669"/>
    <property type="project" value="UniProtKB-KW"/>
</dbReference>
<proteinExistence type="predicted"/>
<gene>
    <name evidence="3" type="ORF">P8935_17490</name>
</gene>
<reference evidence="3" key="1">
    <citation type="submission" date="2023-03" db="EMBL/GenBank/DDBJ databases">
        <title>Edaphobacter sp.</title>
        <authorList>
            <person name="Huber K.J."/>
            <person name="Papendorf J."/>
            <person name="Pilke C."/>
            <person name="Bunk B."/>
            <person name="Sproeer C."/>
            <person name="Pester M."/>
        </authorList>
    </citation>
    <scope>NUCLEOTIDE SEQUENCE</scope>
    <source>
        <strain evidence="3">DSM 110680</strain>
    </source>
</reference>
<name>A0AAU7DGX8_9BACT</name>
<dbReference type="Gene3D" id="3.20.20.80">
    <property type="entry name" value="Glycosidases"/>
    <property type="match status" value="2"/>
</dbReference>
<dbReference type="GO" id="GO:0005975">
    <property type="term" value="P:carbohydrate metabolic process"/>
    <property type="evidence" value="ECO:0007669"/>
    <property type="project" value="InterPro"/>
</dbReference>
<evidence type="ECO:0000259" key="2">
    <source>
        <dbReference type="SMART" id="SM00642"/>
    </source>
</evidence>
<feature type="compositionally biased region" description="Basic and acidic residues" evidence="1">
    <location>
        <begin position="1284"/>
        <end position="1300"/>
    </location>
</feature>
<feature type="domain" description="Glycosyl hydrolase family 13 catalytic" evidence="2">
    <location>
        <begin position="352"/>
        <end position="745"/>
    </location>
</feature>
<feature type="compositionally biased region" description="Basic and acidic residues" evidence="1">
    <location>
        <begin position="1245"/>
        <end position="1262"/>
    </location>
</feature>
<dbReference type="InterPro" id="IPR006047">
    <property type="entry name" value="GH13_cat_dom"/>
</dbReference>
<accession>A0AAU7DGX8</accession>
<keyword evidence="3" id="KW-0378">Hydrolase</keyword>
<dbReference type="SMART" id="SM00642">
    <property type="entry name" value="Aamy"/>
    <property type="match status" value="1"/>
</dbReference>
<organism evidence="3">
    <name type="scientific">Telmatobacter sp. DSM 110680</name>
    <dbReference type="NCBI Taxonomy" id="3036704"/>
    <lineage>
        <taxon>Bacteria</taxon>
        <taxon>Pseudomonadati</taxon>
        <taxon>Acidobacteriota</taxon>
        <taxon>Terriglobia</taxon>
        <taxon>Terriglobales</taxon>
        <taxon>Acidobacteriaceae</taxon>
        <taxon>Telmatobacter</taxon>
    </lineage>
</organism>
<dbReference type="RefSeq" id="WP_348261584.1">
    <property type="nucleotide sequence ID" value="NZ_CP121196.1"/>
</dbReference>
<evidence type="ECO:0000313" key="3">
    <source>
        <dbReference type="EMBL" id="XBH16355.1"/>
    </source>
</evidence>
<dbReference type="Pfam" id="PF00128">
    <property type="entry name" value="Alpha-amylase"/>
    <property type="match status" value="1"/>
</dbReference>
<evidence type="ECO:0000256" key="1">
    <source>
        <dbReference type="SAM" id="MobiDB-lite"/>
    </source>
</evidence>
<sequence length="1300" mass="146623">MMEFHISRKARERYRFAESLFSYNGNVVFANVSACRAFAHQMNQVRQAGKYPDQAVHAGALFAMGLIDEASHVLMARYREQFDPEVMTAALDWFAGRVGSPELDTMLLTFVEHFPGQTVMRGQETPRQWLNGKTGSIPHRAAALEELLLLWSANRNEAFKQFEELFEDKPLAERTVYRQVTQELPQYFSTRPLIPIEGATAISLLDLLRAPVSGAPASLAEQLALIRKLWRPLLGDSMDKFLMMAGEVLHEEELAIWMQFNPDAARIRAAAEEAARRRRESGTQQWPSIVSESQVPTFGDPANEYEKFSPDTAWMPNTVLIAKSTYVWLAQLSKQYGRHIHRLDQIPDEELATLAHRGLNSLWLIGVWERSRASKTIKQLCGNQDAVASAYSLFDYKIAEDLGGESAYINLRDRCYHKGIRLASDMVPNHMGIDSPWVIEHPEWFISRPDKPYPAYSFNGPDLSHDGRVEIKIDDHYFEQTDAAVVFQRRDKWTNDTRYIYHGNDGTSFPWNDTAQLDYLNPAVREQVIQTILYVARLFPVIRFDAAMTLAKRHFHRLWFPGPGSSGAIPSRAEYSMSQAEFNQHMPHEFWREVVDRVAAEVPGTLLLAEAFWLMEGYFVRTLGMHRVYNSAFMNMMRDEKNAEYRSVIKNTLEFDPDIMKRYVNFMSNPDERTAIDQFGKGDKCFGVAALMATLPGLPMFGHGQIEGFTEKYGMEYYRPRYDETPDHWLVERHDREIAPLLKRRWVFAESHNFLLYDFFEGSGSVDENIFAYSNRTGNERALIVYNNHYGTAHGTIHNSAAYADKGTSQLRQRTIGDGLGFGGDTGAILAYRDTLTGLEYLRRANEFASRGITLQLSAYQCHVFMDWHEKWASAEKPWDRLCDQLNGRGVPSLDDALVDMELQPLYQSVHALLDQDMIRLLTDLAEHPRATAGTGTVSAALDRKVNRKRSELFNVAWTRCEAFLRVAQPAYRSRSGIQKDMTMPGLLGPAFRERLSAAMRIPVVETLFPKPWTAAARRVLPSPSPQMTATAMWGPIIAWCALETLADSIDAEKPEQVALDLFDRLRLRQPLAESFTRLGFEGETGWRAAARIKVVLLAQSKSGKEVSDAPEFVTPTLEGSEVKPADTPGPIAGDANVLGKTAKFVPIAKVPVAVAAEPIVAGLQRALWTDPDVRWLAGVHEAGGHTYLVCEPYEELLWWLQMPALLAIAGEPAPSKAELQALSEKVHSASAEADNAEYRLDALLAREKPETTSESVTKEPRTALPDKTSEQKSQDGDVPQAKVADDPTTQKDLRGNSKK</sequence>
<feature type="region of interest" description="Disordered" evidence="1">
    <location>
        <begin position="1245"/>
        <end position="1300"/>
    </location>
</feature>
<dbReference type="InterPro" id="IPR017853">
    <property type="entry name" value="GH"/>
</dbReference>
<dbReference type="PANTHER" id="PTHR47786">
    <property type="entry name" value="ALPHA-1,4-GLUCAN:MALTOSE-1-PHOSPHATE MALTOSYLTRANSFERASE"/>
    <property type="match status" value="1"/>
</dbReference>
<protein>
    <submittedName>
        <fullName evidence="3">Alpha-amylase family glycosyl hydrolase</fullName>
    </submittedName>
</protein>
<dbReference type="EMBL" id="CP121196">
    <property type="protein sequence ID" value="XBH16355.1"/>
    <property type="molecule type" value="Genomic_DNA"/>
</dbReference>
<dbReference type="SUPFAM" id="SSF51445">
    <property type="entry name" value="(Trans)glycosidases"/>
    <property type="match status" value="1"/>
</dbReference>
<dbReference type="PANTHER" id="PTHR47786:SF2">
    <property type="entry name" value="GLYCOSYL HYDROLASE FAMILY 13 CATALYTIC DOMAIN-CONTAINING PROTEIN"/>
    <property type="match status" value="1"/>
</dbReference>